<feature type="domain" description="Deacetylase PdaC" evidence="3">
    <location>
        <begin position="80"/>
        <end position="156"/>
    </location>
</feature>
<reference evidence="5" key="1">
    <citation type="submission" date="2016-07" db="EMBL/GenBank/DDBJ databases">
        <authorList>
            <person name="Florea S."/>
            <person name="Webb J.S."/>
            <person name="Jaromczyk J."/>
            <person name="Schardl C.L."/>
        </authorList>
    </citation>
    <scope>NUCLEOTIDE SEQUENCE [LARGE SCALE GENOMIC DNA]</scope>
    <source>
        <strain evidence="5">CY1</strain>
    </source>
</reference>
<evidence type="ECO:0000256" key="2">
    <source>
        <dbReference type="SAM" id="SignalP"/>
    </source>
</evidence>
<dbReference type="EMBL" id="MBTG01000001">
    <property type="protein sequence ID" value="OPH62158.1"/>
    <property type="molecule type" value="Genomic_DNA"/>
</dbReference>
<dbReference type="OrthoDB" id="2067190at2"/>
<organism evidence="4 5">
    <name type="scientific">Paenibacillus ferrarius</name>
    <dbReference type="NCBI Taxonomy" id="1469647"/>
    <lineage>
        <taxon>Bacteria</taxon>
        <taxon>Bacillati</taxon>
        <taxon>Bacillota</taxon>
        <taxon>Bacilli</taxon>
        <taxon>Bacillales</taxon>
        <taxon>Paenibacillaceae</taxon>
        <taxon>Paenibacillus</taxon>
    </lineage>
</organism>
<dbReference type="AlphaFoldDB" id="A0A1V4HTN6"/>
<evidence type="ECO:0000313" key="4">
    <source>
        <dbReference type="EMBL" id="OPH62158.1"/>
    </source>
</evidence>
<name>A0A1V4HTN6_9BACL</name>
<comment type="caution">
    <text evidence="4">The sequence shown here is derived from an EMBL/GenBank/DDBJ whole genome shotgun (WGS) entry which is preliminary data.</text>
</comment>
<feature type="signal peptide" evidence="2">
    <location>
        <begin position="1"/>
        <end position="19"/>
    </location>
</feature>
<keyword evidence="5" id="KW-1185">Reference proteome</keyword>
<proteinExistence type="predicted"/>
<dbReference type="RefSeq" id="WP_079409158.1">
    <property type="nucleotide sequence ID" value="NZ_MBTG01000001.1"/>
</dbReference>
<evidence type="ECO:0000313" key="5">
    <source>
        <dbReference type="Proteomes" id="UP000190626"/>
    </source>
</evidence>
<gene>
    <name evidence="4" type="ORF">BC351_02705</name>
</gene>
<dbReference type="Proteomes" id="UP000190626">
    <property type="component" value="Unassembled WGS sequence"/>
</dbReference>
<feature type="region of interest" description="Disordered" evidence="1">
    <location>
        <begin position="39"/>
        <end position="63"/>
    </location>
</feature>
<sequence length="277" mass="32085">MKISILTVLLILFSSLAVACGTDKDINAYNQIISTTTVTSKSTPDPLAYTKEKTDGGNDESDVSNRTDYKIVTDIYTNNNIKIQYPQINNLSDKVKQNKINQIIKDNAYGYLKDFSQEEINSLSWDINYRITWKSKNLMSIQYSGYSYYEGAAHPVDQFYTTNIDMKKEIALKLKDFINIDEDFVIKFKKGRLKSTILEQRDALERYTNEEWIEMLNNADSIESEIKTYLTEDSLVISVEIAHVIGDHAEFEINYEDIQKNIKTDNEVWKEFKYSTQ</sequence>
<dbReference type="Gene3D" id="3.30.565.40">
    <property type="entry name" value="Fervidobacterium nodosum Rt17-B1 like"/>
    <property type="match status" value="1"/>
</dbReference>
<evidence type="ECO:0000256" key="1">
    <source>
        <dbReference type="SAM" id="MobiDB-lite"/>
    </source>
</evidence>
<evidence type="ECO:0000259" key="3">
    <source>
        <dbReference type="Pfam" id="PF13739"/>
    </source>
</evidence>
<keyword evidence="2" id="KW-0732">Signal</keyword>
<dbReference type="PROSITE" id="PS51257">
    <property type="entry name" value="PROKAR_LIPOPROTEIN"/>
    <property type="match status" value="1"/>
</dbReference>
<dbReference type="Pfam" id="PF13739">
    <property type="entry name" value="PdaC"/>
    <property type="match status" value="1"/>
</dbReference>
<feature type="chain" id="PRO_5012392494" description="Deacetylase PdaC domain-containing protein" evidence="2">
    <location>
        <begin position="20"/>
        <end position="277"/>
    </location>
</feature>
<accession>A0A1V4HTN6</accession>
<dbReference type="InterPro" id="IPR025303">
    <property type="entry name" value="PdaC"/>
</dbReference>
<protein>
    <recommendedName>
        <fullName evidence="3">Deacetylase PdaC domain-containing protein</fullName>
    </recommendedName>
</protein>
<dbReference type="STRING" id="1469647.BC351_02705"/>